<reference evidence="2" key="1">
    <citation type="submission" date="2020-12" db="EMBL/GenBank/DDBJ databases">
        <title>Clostridium thailandense sp. nov., a novel acetogenic bacterium isolated from peat land soil in Thailand.</title>
        <authorList>
            <person name="Chaikitkaew S."/>
            <person name="Birkeland N.K."/>
        </authorList>
    </citation>
    <scope>NUCLEOTIDE SEQUENCE</scope>
    <source>
        <strain evidence="2">PL3</strain>
    </source>
</reference>
<dbReference type="EMBL" id="JAEEGC010000063">
    <property type="protein sequence ID" value="MBV7274058.1"/>
    <property type="molecule type" value="Genomic_DNA"/>
</dbReference>
<keyword evidence="1" id="KW-1133">Transmembrane helix</keyword>
<keyword evidence="3" id="KW-1185">Reference proteome</keyword>
<gene>
    <name evidence="2" type="ORF">I6U48_14215</name>
</gene>
<dbReference type="RefSeq" id="WP_218321126.1">
    <property type="nucleotide sequence ID" value="NZ_JAEEGC010000063.1"/>
</dbReference>
<sequence>MDTGEVKNELHNFIDELYDNLKEIMNECNSIEEINEGFYEEHKNITDYTKKLELDILNKFEGEDKTKTKIIHIPFIQIDEKSIYVKEDEAPVIVKEKSKEKKPSKTIVVTSAIIIGFLFGIIIKRGNILNGIIMGFIGAAFGFSAYEMYFAEDNDNLEKLIKRDKKINKRLDREYLGRLIDERKKGIEDVLIKLIDDYSNDLNKKSEN</sequence>
<evidence type="ECO:0000256" key="1">
    <source>
        <dbReference type="SAM" id="Phobius"/>
    </source>
</evidence>
<dbReference type="AlphaFoldDB" id="A0A949TWZ1"/>
<proteinExistence type="predicted"/>
<keyword evidence="1" id="KW-0812">Transmembrane</keyword>
<evidence type="ECO:0000313" key="3">
    <source>
        <dbReference type="Proteomes" id="UP000694308"/>
    </source>
</evidence>
<evidence type="ECO:0000313" key="2">
    <source>
        <dbReference type="EMBL" id="MBV7274058.1"/>
    </source>
</evidence>
<keyword evidence="1" id="KW-0472">Membrane</keyword>
<feature type="transmembrane region" description="Helical" evidence="1">
    <location>
        <begin position="129"/>
        <end position="149"/>
    </location>
</feature>
<protein>
    <submittedName>
        <fullName evidence="2">Uncharacterized protein</fullName>
    </submittedName>
</protein>
<dbReference type="Proteomes" id="UP000694308">
    <property type="component" value="Unassembled WGS sequence"/>
</dbReference>
<accession>A0A949TWZ1</accession>
<organism evidence="2 3">
    <name type="scientific">Clostridium thailandense</name>
    <dbReference type="NCBI Taxonomy" id="2794346"/>
    <lineage>
        <taxon>Bacteria</taxon>
        <taxon>Bacillati</taxon>
        <taxon>Bacillota</taxon>
        <taxon>Clostridia</taxon>
        <taxon>Eubacteriales</taxon>
        <taxon>Clostridiaceae</taxon>
        <taxon>Clostridium</taxon>
    </lineage>
</organism>
<name>A0A949TWZ1_9CLOT</name>
<comment type="caution">
    <text evidence="2">The sequence shown here is derived from an EMBL/GenBank/DDBJ whole genome shotgun (WGS) entry which is preliminary data.</text>
</comment>
<feature type="transmembrane region" description="Helical" evidence="1">
    <location>
        <begin position="106"/>
        <end position="123"/>
    </location>
</feature>